<dbReference type="GO" id="GO:0005737">
    <property type="term" value="C:cytoplasm"/>
    <property type="evidence" value="ECO:0007669"/>
    <property type="project" value="TreeGrafter"/>
</dbReference>
<dbReference type="AlphaFoldDB" id="A0A2B4SKN1"/>
<protein>
    <submittedName>
        <fullName evidence="1">WW domain-containing oxidoreductase</fullName>
    </submittedName>
</protein>
<dbReference type="OrthoDB" id="5296at2759"/>
<sequence length="611" mass="70190">MDLTDEGHRYKLIKVQAEDLEDLNSEEKFTESDRYILDCRNIKPTDILSKLTEFYRQIKRSKVSHVWINSSEGEFLEIKERLVKLLAENGELSPSGNHAILKLTKQDHTVRDTDALKIGIDVLNFGKSLLNVYRLMDAHPGILYGKVHMHNSLKRKRSVEIVPSESAVGLATRSYADQRRPGKKVFKALKKMIGNPNNMVSNRKCYMCNETSVFDRLCGDCHFLNEEMKKSSCDLKGRYAIVTGGRIKIGFETALRLLRDECFVVVTTRFPANAVERFSRETDFKVWKHRLKIARLDLQDMQSVDNFLNYVQQNIPHLDILVNNAAQTIFRPFHYYQSLISEEVKQWPDLAKDENNIVVNEEDALEQFHSMISTPERYQALPWKTSSNDFPSEERDEHGEQLDIRQRNSWTYNLDEVPLQELLQVLTINTVGPFILTAKLKPLLKQSPFQRKFVVNVSAMEGQFSRINKGHRHPHTNMAKAALNMMTRTSGLEFQMDGIYMTAVDTGWVTDERPFHQAQHEAEVKGFVPPLDCQDGAARVYHPIVHGLNNKNSPYFAVFLKDFKPKNCTNVWMLRAKMDVLIVLFTVVGLVAKPLNSNEAKGDLVVIETCI</sequence>
<proteinExistence type="predicted"/>
<accession>A0A2B4SKN1</accession>
<dbReference type="Pfam" id="PF00106">
    <property type="entry name" value="adh_short"/>
    <property type="match status" value="1"/>
</dbReference>
<dbReference type="InterPro" id="IPR051468">
    <property type="entry name" value="Fungal_SecMetab_SDRs"/>
</dbReference>
<dbReference type="Gene3D" id="3.40.50.720">
    <property type="entry name" value="NAD(P)-binding Rossmann-like Domain"/>
    <property type="match status" value="2"/>
</dbReference>
<gene>
    <name evidence="1" type="primary">Wwox</name>
    <name evidence="1" type="ORF">AWC38_SpisGene6261</name>
</gene>
<evidence type="ECO:0000313" key="2">
    <source>
        <dbReference type="Proteomes" id="UP000225706"/>
    </source>
</evidence>
<keyword evidence="2" id="KW-1185">Reference proteome</keyword>
<dbReference type="EMBL" id="LSMT01000073">
    <property type="protein sequence ID" value="PFX28985.1"/>
    <property type="molecule type" value="Genomic_DNA"/>
</dbReference>
<dbReference type="PANTHER" id="PTHR43544:SF2">
    <property type="entry name" value="OXIDOREDUCTASE"/>
    <property type="match status" value="1"/>
</dbReference>
<dbReference type="PANTHER" id="PTHR43544">
    <property type="entry name" value="SHORT-CHAIN DEHYDROGENASE/REDUCTASE"/>
    <property type="match status" value="1"/>
</dbReference>
<dbReference type="Proteomes" id="UP000225706">
    <property type="component" value="Unassembled WGS sequence"/>
</dbReference>
<dbReference type="InterPro" id="IPR002347">
    <property type="entry name" value="SDR_fam"/>
</dbReference>
<evidence type="ECO:0000313" key="1">
    <source>
        <dbReference type="EMBL" id="PFX28985.1"/>
    </source>
</evidence>
<comment type="caution">
    <text evidence="1">The sequence shown here is derived from an EMBL/GenBank/DDBJ whole genome shotgun (WGS) entry which is preliminary data.</text>
</comment>
<dbReference type="STRING" id="50429.A0A2B4SKN1"/>
<organism evidence="1 2">
    <name type="scientific">Stylophora pistillata</name>
    <name type="common">Smooth cauliflower coral</name>
    <dbReference type="NCBI Taxonomy" id="50429"/>
    <lineage>
        <taxon>Eukaryota</taxon>
        <taxon>Metazoa</taxon>
        <taxon>Cnidaria</taxon>
        <taxon>Anthozoa</taxon>
        <taxon>Hexacorallia</taxon>
        <taxon>Scleractinia</taxon>
        <taxon>Astrocoeniina</taxon>
        <taxon>Pocilloporidae</taxon>
        <taxon>Stylophora</taxon>
    </lineage>
</organism>
<dbReference type="SUPFAM" id="SSF51735">
    <property type="entry name" value="NAD(P)-binding Rossmann-fold domains"/>
    <property type="match status" value="1"/>
</dbReference>
<dbReference type="GO" id="GO:0016491">
    <property type="term" value="F:oxidoreductase activity"/>
    <property type="evidence" value="ECO:0007669"/>
    <property type="project" value="TreeGrafter"/>
</dbReference>
<name>A0A2B4SKN1_STYPI</name>
<dbReference type="InterPro" id="IPR036291">
    <property type="entry name" value="NAD(P)-bd_dom_sf"/>
</dbReference>
<reference evidence="2" key="1">
    <citation type="journal article" date="2017" name="bioRxiv">
        <title>Comparative analysis of the genomes of Stylophora pistillata and Acropora digitifera provides evidence for extensive differences between species of corals.</title>
        <authorList>
            <person name="Voolstra C.R."/>
            <person name="Li Y."/>
            <person name="Liew Y.J."/>
            <person name="Baumgarten S."/>
            <person name="Zoccola D."/>
            <person name="Flot J.-F."/>
            <person name="Tambutte S."/>
            <person name="Allemand D."/>
            <person name="Aranda M."/>
        </authorList>
    </citation>
    <scope>NUCLEOTIDE SEQUENCE [LARGE SCALE GENOMIC DNA]</scope>
</reference>